<proteinExistence type="predicted"/>
<dbReference type="Gene3D" id="2.70.98.70">
    <property type="match status" value="1"/>
</dbReference>
<gene>
    <name evidence="1" type="ORF">SK3146_00620</name>
</gene>
<reference evidence="1" key="1">
    <citation type="submission" date="2018-02" db="EMBL/GenBank/DDBJ databases">
        <authorList>
            <person name="Kim S.-K."/>
            <person name="Jung H.-I."/>
            <person name="Lee S.-W."/>
        </authorList>
    </citation>
    <scope>NUCLEOTIDE SEQUENCE</scope>
    <source>
        <strain evidence="1">SK3146</strain>
    </source>
</reference>
<dbReference type="EMBL" id="CP027059">
    <property type="protein sequence ID" value="UQZ81464.1"/>
    <property type="molecule type" value="Genomic_DNA"/>
</dbReference>
<accession>A0ABY4RIQ8</accession>
<evidence type="ECO:0000313" key="2">
    <source>
        <dbReference type="Proteomes" id="UP001057134"/>
    </source>
</evidence>
<name>A0ABY4RIQ8_9BACL</name>
<evidence type="ECO:0000313" key="1">
    <source>
        <dbReference type="EMBL" id="UQZ81464.1"/>
    </source>
</evidence>
<protein>
    <submittedName>
        <fullName evidence="1">Heparinase II/III-like protein</fullName>
    </submittedName>
</protein>
<dbReference type="PANTHER" id="PTHR38045">
    <property type="entry name" value="CHROMOSOME 1, WHOLE GENOME SHOTGUN SEQUENCE"/>
    <property type="match status" value="1"/>
</dbReference>
<keyword evidence="2" id="KW-1185">Reference proteome</keyword>
<sequence length="618" mass="70900">MNIDQLKPFLQDAVEKESLLFQAGEQASWWKRVRHAEGYGPMIDEVRKEGEALLSQEAPVLSYRLFSIFKERGTRLEYERVYFEKRKRLNTFAIMALLEPEREDYMAAIQETIWSILDEYTWCLPAHVGAAPESVSEAEYSLNDPSGWLKGNAQVIDLFSAETGFALSEIVTLMKDRLPLLLRNRMKHEVYRRIFWPYMQGEPFHWETATHNWASVCAGSIGAAALHLIGDGDELAAVLERVLRTMDCYLQGFEADGATTEGYGYWYYGFGFFVFFADLLKKRTGGSVNLFASEKVHQIALFQQKCFMSGTKVVNFSDSMPDIHIHMGLTHYLNRIYPDVAIPELPLRTTYTEDHCYRWATALRNIVWFREEKAAAGEPWDTATYYLEDAEWLISRHVNERGTFCFAAKGGHNAEPHNHNDLGHFILHADGETFLADLGCGMYTQQYFGAERYSYLCNASEGHSVPIIDGKPQREGAGYRAKVLGVSVAPDTERMELELAGAYGDERLRQLKRSFLWHKQEQPVLTMEDSYVFGEEPEQIVERFITMTEPDVSGEDLTIPGAGQRLIIDYDAKELQPHIVKLSFADHYGIDRDVYAIDFKLLHPKRECAVQFRFRFES</sequence>
<dbReference type="SUPFAM" id="SSF48230">
    <property type="entry name" value="Chondroitin AC/alginate lyase"/>
    <property type="match status" value="1"/>
</dbReference>
<organism evidence="1 2">
    <name type="scientific">Paenibacillus konkukensis</name>
    <dbReference type="NCBI Taxonomy" id="2020716"/>
    <lineage>
        <taxon>Bacteria</taxon>
        <taxon>Bacillati</taxon>
        <taxon>Bacillota</taxon>
        <taxon>Bacilli</taxon>
        <taxon>Bacillales</taxon>
        <taxon>Paenibacillaceae</taxon>
        <taxon>Paenibacillus</taxon>
    </lineage>
</organism>
<dbReference type="Proteomes" id="UP001057134">
    <property type="component" value="Chromosome"/>
</dbReference>
<reference evidence="1" key="2">
    <citation type="journal article" date="2021" name="J Anim Sci Technol">
        <title>Complete genome sequence of Paenibacillus konkukensis sp. nov. SK3146 as a potential probiotic strain.</title>
        <authorList>
            <person name="Jung H.I."/>
            <person name="Park S."/>
            <person name="Niu K.M."/>
            <person name="Lee S.W."/>
            <person name="Kothari D."/>
            <person name="Yi K.J."/>
            <person name="Kim S.K."/>
        </authorList>
    </citation>
    <scope>NUCLEOTIDE SEQUENCE</scope>
    <source>
        <strain evidence="1">SK3146</strain>
    </source>
</reference>
<dbReference type="RefSeq" id="WP_249863700.1">
    <property type="nucleotide sequence ID" value="NZ_CP027059.1"/>
</dbReference>
<dbReference type="InterPro" id="IPR008929">
    <property type="entry name" value="Chondroitin_lyas"/>
</dbReference>
<dbReference type="PANTHER" id="PTHR38045:SF1">
    <property type="entry name" value="HEPARINASE II_III-LIKE PROTEIN"/>
    <property type="match status" value="1"/>
</dbReference>
<dbReference type="Gene3D" id="1.50.10.100">
    <property type="entry name" value="Chondroitin AC/alginate lyase"/>
    <property type="match status" value="1"/>
</dbReference>